<reference evidence="8" key="1">
    <citation type="submission" date="2022-10" db="EMBL/GenBank/DDBJ databases">
        <title>The WGS of Solirubrobacter ginsenosidimutans DSM 21036.</title>
        <authorList>
            <person name="Jiang Z."/>
        </authorList>
    </citation>
    <scope>NUCLEOTIDE SEQUENCE</scope>
    <source>
        <strain evidence="8">DSM 21036</strain>
    </source>
</reference>
<feature type="domain" description="PKD" evidence="6">
    <location>
        <begin position="817"/>
        <end position="899"/>
    </location>
</feature>
<dbReference type="SUPFAM" id="SSF52317">
    <property type="entry name" value="Class I glutamine amidotransferase-like"/>
    <property type="match status" value="2"/>
</dbReference>
<feature type="domain" description="PKD" evidence="6">
    <location>
        <begin position="2450"/>
        <end position="2514"/>
    </location>
</feature>
<dbReference type="PANTHER" id="PTHR40469">
    <property type="entry name" value="SECRETED GLYCOSYL HYDROLASE"/>
    <property type="match status" value="1"/>
</dbReference>
<dbReference type="InterPro" id="IPR006584">
    <property type="entry name" value="Cellulose-bd_IV"/>
</dbReference>
<evidence type="ECO:0000256" key="4">
    <source>
        <dbReference type="SAM" id="MobiDB-lite"/>
    </source>
</evidence>
<proteinExistence type="predicted"/>
<dbReference type="Gene3D" id="2.60.120.200">
    <property type="match status" value="4"/>
</dbReference>
<sequence>MRTLRSTLLALAVALVAGALGTGTAFADTVVVDAVDTPLPAFMPANTSIHTGDTVRFEFDSATATHTVTSTSPNWTINEAVGAGGAPISRTFSTPGTYTFVCSVHNGMSGSITVADAPATLSKVLVFSKTAGFRHDSIPQGIAAIQALGTANGFTVDATEDGAQFTDANLAQYDVVVFLSTTGDVLTDPQQTAFEHYIQAGGGYVGIHAATDTEYTWPWYGQLLGGYFRNHPAGTPTATVKVEDANEPSTTGLPASWSRVDEWYNFQPPTNPVVNGGGNDYSPRDSGVHVLMTVDESTYAEDDGNTTDDDHPVSWCTDFDGGRAWYTAMGHTQASFAEPDFRAHILGGLKTAARTVTADCGAPRQAPPAASDFEVRAIDDDTKSPMELAVARDGRVFYVERITGEVKVIKPDGTVLTAGVIPVSSVQENGLLGIALDPNFDVNHNVFVAYTPLPDSSTETRIARYTLNGDLLDTASQKVIFQMQNQRTECCHSSGSLAFGKDGSLYLSTGDNTNPFASDGFDPIDERSGRAFWDAQRTSANTNSYSGKILRIMPLPNPTAPGVGTGYTIPTGNLFNEADDTTNKTLPEIFAMGFRNPFRITVDPISGKVLMGDYGPDASATNPNRGPQGSVEYNVVTPGFYGWPYCIRDNVPYNDYDFATSVSGPKFNCAAPVNNSPNNTGLTNLPPAKPAVAWMGYTETDPRNPGLGTGGAPTGGPRYHFDASLNSDTKFPAFYDRQWFIGEWNNGWIKTATLNTDESAVTNVAMTPWQDTFARVHEMEFGPDGSLYVIDWGSGFNGNNADSGIFKIDYIKGARRPIAHAAVDKDNGPVPLAVQFSSAGSVDPEGTSLTYAWDFDGNGTTDSTAPNPTHTYSTAGTFNVKLTVTDQAGMVGTDTLTVTAGNTRPTVKIDFPEDGQFADFGDTIAYKITVTDPEDGTIDCTKVSLNIQLGHDEHAHPLSTKTGCEGTFQTASDSGHDPNMNIFTSIVATYTDKGAGAAGALTGQDDVVLHTRRKRAEHNNGTGRIPGSTATGDPGTQEEATQDAGGGNNVGFIENGDYIYFNRMNFENLTRVDFRVASGGAGGKVELRMDSPTGATFASADVVPTGGWQNWVTVSAPITNPPQGTHVLYIVFTHPTDQGGLMNLNWFQVHGKGAAVSAPPDVTATATPATGQAPLNVAFDATATDPEGEALTYLWDFGVTGTNTDTSTLQDPSYTYVNAGTYTAKVTVTDAQGIKASTTVDVRVTGAPNQCDQNAKSDEFNGTGLDLNRWTVRRSLNNISVTNGELVLPIDNGSIYQGGTSAGNIITQPTPAGVWTVTAKVRVAELNQNYQQAGLRVYSDDDNWASVHMISAGGTRTFEFIYENAGSPRNTAADNVGALPETAPLSYYVRIHSDGTNLTASYSFDGDTYLPVGQPAPLSTFSNPQIGPVALSDLAANKPNSYFDWVRFDPDTPAGGGNTVLEEFNGTDVATPPWDVVRRDQAMTVGAGALHIPAAPGDIYGDKNDAKNLVLRAAPTGAWTATTKVAFEGTDQWHQAGMILYTDDGNFVKFGRIATETGGTGVEKFEFIAETNGTPRNDAADSTPSIPAAFPKDYYLRMVSDGTNVTGAYSTDGTTWTPVGRAAAIPAGAKIGMFAFSNAAATSPVADFDWFRIEGPGGGGGTPSGPSRDDDFSGTSLDKSRWNAIVRDNPASYNVSGGNFNLTTELGDIYTGDTNPPPNNFILQSADHAGADWVIETKLSSTITDGYAQGGLIAYVDGDNYVKFDAISDVGNTRINRLELRSEVGGAIQNPTPADPAVAAGTTNIWLRLKKAGTTYSGEYSFDGTTWTAVATTTPNPMQSPKFGLFSFGPQAPGVGDVTSFDYFTLDGQDPPSGCNCNGPGDEFDGTALDASKWNAILRPDNTKAKLEDGKLKITTVLGDIYTNGDPSATRNFILQQPTKADYVLETKVDVTQLNGGYAQGGILVRTDDDNYVKFDAISDVDNPKFNRIELRSEQAGAILNPQPQVTAGFPAVVTDVWLRLTKTGTTYKGEYSLDGSTWTALSDTVTNTQTNAPFGLFTLGVQIADRVVGFEYFKVDGSTGCPPTEPENSAPVISAISATPSTGFAPLPVKFDTTASDEDGDDLTYSWDFGDGSAASTAEDPSHTYTTPGTYNAKLTVTDGEDPVSRTVVVNVFGPDQGGDRFRVLVFSKTTGFRHDSIPAGITAIKKLGTDNHFGVDASEDSAAVFTDAFLAHYDAVVFLSTTGDPLDDTQQAAFERYIRGGGGYVGIHAAADTEYTWTWYGKLVGAYFRNHPAGTPTATVHIEDTDHHSTTGLPNPWQRVDEWYNYQAPDGAVVGGGGTDFSPRAAGVHVLATVDESTYDEDDGNTTDDDHPISWCHRYDGGRSWYTGMGHTQASFAEAPYLKHLLGGLEVAAGAVDDADCGDVGGNHAPTVTAQRNPSGDVSPGDPVAFTAQGTDADGDTLTYEWDFGDGGKATTKDAMHTYNAVGVFYAKVTVSDGKGGKDSVLLQVNVQPVGDNTEEVGVGGLVPGVLALDITGSANFGTFMPGVTKDYTTSLAATVTTSATAAELTVRDATSNHTGHLVNGASFLPQPVQVNATDAATPTSAFKPVSESGARVSLLAFPAPVSAHPLTIGFKQSIAATDSLQVGGYGKTLVFTLSATTP</sequence>
<name>A0A9X3MTK9_9ACTN</name>
<dbReference type="EMBL" id="JAPDOD010000002">
    <property type="protein sequence ID" value="MDA0159458.1"/>
    <property type="molecule type" value="Genomic_DNA"/>
</dbReference>
<gene>
    <name evidence="8" type="ORF">OM076_04210</name>
</gene>
<dbReference type="SUPFAM" id="SSF49899">
    <property type="entry name" value="Concanavalin A-like lectins/glucanases"/>
    <property type="match status" value="4"/>
</dbReference>
<dbReference type="InterPro" id="IPR041542">
    <property type="entry name" value="GH43_C2"/>
</dbReference>
<dbReference type="Gene3D" id="2.60.40.420">
    <property type="entry name" value="Cupredoxins - blue copper proteins"/>
    <property type="match status" value="1"/>
</dbReference>
<dbReference type="Pfam" id="PF00127">
    <property type="entry name" value="Copper-bind"/>
    <property type="match status" value="1"/>
</dbReference>
<dbReference type="InterPro" id="IPR005084">
    <property type="entry name" value="CBM6"/>
</dbReference>
<dbReference type="Gene3D" id="2.120.10.30">
    <property type="entry name" value="TolB, C-terminal domain"/>
    <property type="match status" value="1"/>
</dbReference>
<dbReference type="InterPro" id="IPR029010">
    <property type="entry name" value="ThuA-like"/>
</dbReference>
<feature type="signal peptide" evidence="5">
    <location>
        <begin position="1"/>
        <end position="27"/>
    </location>
</feature>
<dbReference type="SMART" id="SM00606">
    <property type="entry name" value="CBD_IV"/>
    <property type="match status" value="1"/>
</dbReference>
<dbReference type="PROSITE" id="PS51175">
    <property type="entry name" value="CBM6"/>
    <property type="match status" value="1"/>
</dbReference>
<keyword evidence="2 5" id="KW-0732">Signal</keyword>
<dbReference type="CDD" id="cd04084">
    <property type="entry name" value="CBM6_xylanase-like"/>
    <property type="match status" value="1"/>
</dbReference>
<dbReference type="SMART" id="SM00089">
    <property type="entry name" value="PKD"/>
    <property type="match status" value="4"/>
</dbReference>
<dbReference type="SUPFAM" id="SSF49299">
    <property type="entry name" value="PKD domain"/>
    <property type="match status" value="4"/>
</dbReference>
<dbReference type="RefSeq" id="WP_270038174.1">
    <property type="nucleotide sequence ID" value="NZ_JAPDOD010000002.1"/>
</dbReference>
<dbReference type="PANTHER" id="PTHR40469:SF2">
    <property type="entry name" value="GALACTOSE-BINDING DOMAIN-LIKE SUPERFAMILY PROTEIN"/>
    <property type="match status" value="1"/>
</dbReference>
<evidence type="ECO:0000256" key="2">
    <source>
        <dbReference type="ARBA" id="ARBA00022729"/>
    </source>
</evidence>
<dbReference type="InterPro" id="IPR012938">
    <property type="entry name" value="Glc/Sorbosone_DH"/>
</dbReference>
<accession>A0A9X3MTK9</accession>
<dbReference type="GO" id="GO:0030246">
    <property type="term" value="F:carbohydrate binding"/>
    <property type="evidence" value="ECO:0007669"/>
    <property type="project" value="InterPro"/>
</dbReference>
<dbReference type="SUPFAM" id="SSF49503">
    <property type="entry name" value="Cupredoxins"/>
    <property type="match status" value="1"/>
</dbReference>
<evidence type="ECO:0000313" key="9">
    <source>
        <dbReference type="Proteomes" id="UP001149140"/>
    </source>
</evidence>
<keyword evidence="9" id="KW-1185">Reference proteome</keyword>
<protein>
    <submittedName>
        <fullName evidence="8">ThuA domain-containing protein</fullName>
    </submittedName>
</protein>
<dbReference type="InterPro" id="IPR013783">
    <property type="entry name" value="Ig-like_fold"/>
</dbReference>
<evidence type="ECO:0000256" key="3">
    <source>
        <dbReference type="ARBA" id="ARBA00023008"/>
    </source>
</evidence>
<dbReference type="Pfam" id="PF17851">
    <property type="entry name" value="GH43_C2"/>
    <property type="match status" value="4"/>
</dbReference>
<dbReference type="InterPro" id="IPR011041">
    <property type="entry name" value="Quinoprot_gluc/sorb_DH_b-prop"/>
</dbReference>
<dbReference type="Pfam" id="PF07995">
    <property type="entry name" value="GSDH"/>
    <property type="match status" value="1"/>
</dbReference>
<dbReference type="InterPro" id="IPR011042">
    <property type="entry name" value="6-blade_b-propeller_TolB-like"/>
</dbReference>
<dbReference type="SUPFAM" id="SSF49785">
    <property type="entry name" value="Galactose-binding domain-like"/>
    <property type="match status" value="1"/>
</dbReference>
<dbReference type="InterPro" id="IPR000601">
    <property type="entry name" value="PKD_dom"/>
</dbReference>
<dbReference type="Pfam" id="PF03422">
    <property type="entry name" value="CBM_6"/>
    <property type="match status" value="1"/>
</dbReference>
<dbReference type="SUPFAM" id="SSF50952">
    <property type="entry name" value="Soluble quinoprotein glucose dehydrogenase"/>
    <property type="match status" value="1"/>
</dbReference>
<evidence type="ECO:0000259" key="7">
    <source>
        <dbReference type="PROSITE" id="PS51175"/>
    </source>
</evidence>
<dbReference type="InterPro" id="IPR029062">
    <property type="entry name" value="Class_I_gatase-like"/>
</dbReference>
<dbReference type="Pfam" id="PF18911">
    <property type="entry name" value="PKD_4"/>
    <property type="match status" value="4"/>
</dbReference>
<organism evidence="8 9">
    <name type="scientific">Solirubrobacter ginsenosidimutans</name>
    <dbReference type="NCBI Taxonomy" id="490573"/>
    <lineage>
        <taxon>Bacteria</taxon>
        <taxon>Bacillati</taxon>
        <taxon>Actinomycetota</taxon>
        <taxon>Thermoleophilia</taxon>
        <taxon>Solirubrobacterales</taxon>
        <taxon>Solirubrobacteraceae</taxon>
        <taxon>Solirubrobacter</taxon>
    </lineage>
</organism>
<feature type="region of interest" description="Disordered" evidence="4">
    <location>
        <begin position="1654"/>
        <end position="1676"/>
    </location>
</feature>
<dbReference type="InterPro" id="IPR000923">
    <property type="entry name" value="BlueCu_1"/>
</dbReference>
<dbReference type="GO" id="GO:0005507">
    <property type="term" value="F:copper ion binding"/>
    <property type="evidence" value="ECO:0007669"/>
    <property type="project" value="InterPro"/>
</dbReference>
<dbReference type="CDD" id="cd00146">
    <property type="entry name" value="PKD"/>
    <property type="match status" value="4"/>
</dbReference>
<dbReference type="Proteomes" id="UP001149140">
    <property type="component" value="Unassembled WGS sequence"/>
</dbReference>
<keyword evidence="1" id="KW-0479">Metal-binding</keyword>
<dbReference type="Gene3D" id="3.40.50.880">
    <property type="match status" value="2"/>
</dbReference>
<feature type="domain" description="CBM6" evidence="7">
    <location>
        <begin position="1023"/>
        <end position="1150"/>
    </location>
</feature>
<evidence type="ECO:0000313" key="8">
    <source>
        <dbReference type="EMBL" id="MDA0159458.1"/>
    </source>
</evidence>
<evidence type="ECO:0000259" key="6">
    <source>
        <dbReference type="PROSITE" id="PS50093"/>
    </source>
</evidence>
<feature type="region of interest" description="Disordered" evidence="4">
    <location>
        <begin position="1015"/>
        <end position="1048"/>
    </location>
</feature>
<dbReference type="GO" id="GO:0009055">
    <property type="term" value="F:electron transfer activity"/>
    <property type="evidence" value="ECO:0007669"/>
    <property type="project" value="InterPro"/>
</dbReference>
<dbReference type="PROSITE" id="PS50093">
    <property type="entry name" value="PKD"/>
    <property type="match status" value="4"/>
</dbReference>
<dbReference type="Gene3D" id="2.60.40.10">
    <property type="entry name" value="Immunoglobulins"/>
    <property type="match status" value="4"/>
</dbReference>
<keyword evidence="3" id="KW-0186">Copper</keyword>
<evidence type="ECO:0000256" key="1">
    <source>
        <dbReference type="ARBA" id="ARBA00022723"/>
    </source>
</evidence>
<dbReference type="Gene3D" id="2.60.120.260">
    <property type="entry name" value="Galactose-binding domain-like"/>
    <property type="match status" value="1"/>
</dbReference>
<dbReference type="InterPro" id="IPR013320">
    <property type="entry name" value="ConA-like_dom_sf"/>
</dbReference>
<feature type="domain" description="PKD" evidence="6">
    <location>
        <begin position="2093"/>
        <end position="2173"/>
    </location>
</feature>
<dbReference type="InterPro" id="IPR008979">
    <property type="entry name" value="Galactose-bd-like_sf"/>
</dbReference>
<dbReference type="Pfam" id="PF06283">
    <property type="entry name" value="ThuA"/>
    <property type="match status" value="2"/>
</dbReference>
<dbReference type="GO" id="GO:0005975">
    <property type="term" value="P:carbohydrate metabolic process"/>
    <property type="evidence" value="ECO:0007669"/>
    <property type="project" value="UniProtKB-ARBA"/>
</dbReference>
<comment type="caution">
    <text evidence="8">The sequence shown here is derived from an EMBL/GenBank/DDBJ whole genome shotgun (WGS) entry which is preliminary data.</text>
</comment>
<feature type="chain" id="PRO_5040822816" evidence="5">
    <location>
        <begin position="28"/>
        <end position="2665"/>
    </location>
</feature>
<evidence type="ECO:0000256" key="5">
    <source>
        <dbReference type="SAM" id="SignalP"/>
    </source>
</evidence>
<feature type="domain" description="PKD" evidence="6">
    <location>
        <begin position="1160"/>
        <end position="1245"/>
    </location>
</feature>
<dbReference type="InterPro" id="IPR022409">
    <property type="entry name" value="PKD/Chitinase_dom"/>
</dbReference>
<dbReference type="InterPro" id="IPR035986">
    <property type="entry name" value="PKD_dom_sf"/>
</dbReference>
<dbReference type="InterPro" id="IPR008972">
    <property type="entry name" value="Cupredoxin"/>
</dbReference>